<keyword evidence="2" id="KW-1185">Reference proteome</keyword>
<evidence type="ECO:0000313" key="2">
    <source>
        <dbReference type="Proteomes" id="UP001140234"/>
    </source>
</evidence>
<evidence type="ECO:0000313" key="1">
    <source>
        <dbReference type="EMBL" id="KAJ2760928.1"/>
    </source>
</evidence>
<comment type="caution">
    <text evidence="1">The sequence shown here is derived from an EMBL/GenBank/DDBJ whole genome shotgun (WGS) entry which is preliminary data.</text>
</comment>
<feature type="non-terminal residue" evidence="1">
    <location>
        <position position="1"/>
    </location>
</feature>
<feature type="non-terminal residue" evidence="1">
    <location>
        <position position="250"/>
    </location>
</feature>
<reference evidence="1" key="1">
    <citation type="submission" date="2022-07" db="EMBL/GenBank/DDBJ databases">
        <title>Phylogenomic reconstructions and comparative analyses of Kickxellomycotina fungi.</title>
        <authorList>
            <person name="Reynolds N.K."/>
            <person name="Stajich J.E."/>
            <person name="Barry K."/>
            <person name="Grigoriev I.V."/>
            <person name="Crous P."/>
            <person name="Smith M.E."/>
        </authorList>
    </citation>
    <scope>NUCLEOTIDE SEQUENCE</scope>
    <source>
        <strain evidence="1">CBS 109366</strain>
    </source>
</reference>
<accession>A0ACC1JKJ5</accession>
<name>A0ACC1JKJ5_9FUNG</name>
<protein>
    <submittedName>
        <fullName evidence="1">Uncharacterized protein</fullName>
    </submittedName>
</protein>
<sequence length="250" mass="27272">PTTWTARTTLRRASGGPKWPGPWSTTSGTTPRRPAWGFWRTATAHASSSSRSAGPKTRGTGCRTRSSRWTPGQRTLPGRRSTTGSSPRTSRWPATSGARSSAWRAGFRRTGLSLRATRWAGPRPCCARWTSSTSGQTSAPGHTYTRTGCRASATTSGRPASRRCASRRTASSTRTTWSRTSLSSGSATRTFPRRCGYTKTRLCFAARKSARRRSARPASASPTTASRTTRSTRTRTGRLCRRRATAQRRP</sequence>
<organism evidence="1 2">
    <name type="scientific">Coemansia nantahalensis</name>
    <dbReference type="NCBI Taxonomy" id="2789366"/>
    <lineage>
        <taxon>Eukaryota</taxon>
        <taxon>Fungi</taxon>
        <taxon>Fungi incertae sedis</taxon>
        <taxon>Zoopagomycota</taxon>
        <taxon>Kickxellomycotina</taxon>
        <taxon>Kickxellomycetes</taxon>
        <taxon>Kickxellales</taxon>
        <taxon>Kickxellaceae</taxon>
        <taxon>Coemansia</taxon>
    </lineage>
</organism>
<gene>
    <name evidence="1" type="ORF">IWQ57_006179</name>
</gene>
<dbReference type="EMBL" id="JANBUJ010003362">
    <property type="protein sequence ID" value="KAJ2760928.1"/>
    <property type="molecule type" value="Genomic_DNA"/>
</dbReference>
<dbReference type="Proteomes" id="UP001140234">
    <property type="component" value="Unassembled WGS sequence"/>
</dbReference>
<proteinExistence type="predicted"/>